<organism evidence="12 13">
    <name type="scientific">Colletotrichum orbiculare (strain 104-T / ATCC 96160 / CBS 514.97 / LARS 414 / MAFF 240422)</name>
    <name type="common">Cucumber anthracnose fungus</name>
    <name type="synonym">Colletotrichum lagenarium</name>
    <dbReference type="NCBI Taxonomy" id="1213857"/>
    <lineage>
        <taxon>Eukaryota</taxon>
        <taxon>Fungi</taxon>
        <taxon>Dikarya</taxon>
        <taxon>Ascomycota</taxon>
        <taxon>Pezizomycotina</taxon>
        <taxon>Sordariomycetes</taxon>
        <taxon>Hypocreomycetidae</taxon>
        <taxon>Glomerellales</taxon>
        <taxon>Glomerellaceae</taxon>
        <taxon>Colletotrichum</taxon>
        <taxon>Colletotrichum orbiculare species complex</taxon>
    </lineage>
</organism>
<comment type="subcellular location">
    <subcellularLocation>
        <location evidence="2">Nucleus</location>
    </subcellularLocation>
</comment>
<name>N4UT95_COLOR</name>
<accession>N4UT95</accession>
<feature type="compositionally biased region" description="Basic and acidic residues" evidence="11">
    <location>
        <begin position="1594"/>
        <end position="1604"/>
    </location>
</feature>
<feature type="region of interest" description="Disordered" evidence="11">
    <location>
        <begin position="3410"/>
        <end position="3446"/>
    </location>
</feature>
<evidence type="ECO:0000256" key="3">
    <source>
        <dbReference type="ARBA" id="ARBA00004906"/>
    </source>
</evidence>
<dbReference type="Proteomes" id="UP000014480">
    <property type="component" value="Unassembled WGS sequence"/>
</dbReference>
<feature type="compositionally biased region" description="Acidic residues" evidence="11">
    <location>
        <begin position="760"/>
        <end position="769"/>
    </location>
</feature>
<evidence type="ECO:0000256" key="6">
    <source>
        <dbReference type="ARBA" id="ARBA00022679"/>
    </source>
</evidence>
<feature type="region of interest" description="Disordered" evidence="11">
    <location>
        <begin position="3122"/>
        <end position="3144"/>
    </location>
</feature>
<feature type="region of interest" description="Disordered" evidence="11">
    <location>
        <begin position="2389"/>
        <end position="2625"/>
    </location>
</feature>
<feature type="region of interest" description="Disordered" evidence="11">
    <location>
        <begin position="952"/>
        <end position="974"/>
    </location>
</feature>
<evidence type="ECO:0000313" key="13">
    <source>
        <dbReference type="Proteomes" id="UP000014480"/>
    </source>
</evidence>
<dbReference type="GO" id="GO:0000209">
    <property type="term" value="P:protein polyubiquitination"/>
    <property type="evidence" value="ECO:0007669"/>
    <property type="project" value="TreeGrafter"/>
</dbReference>
<dbReference type="GO" id="GO:0061630">
    <property type="term" value="F:ubiquitin protein ligase activity"/>
    <property type="evidence" value="ECO:0007669"/>
    <property type="project" value="UniProtKB-EC"/>
</dbReference>
<evidence type="ECO:0000256" key="11">
    <source>
        <dbReference type="SAM" id="MobiDB-lite"/>
    </source>
</evidence>
<feature type="region of interest" description="Disordered" evidence="11">
    <location>
        <begin position="3048"/>
        <end position="3068"/>
    </location>
</feature>
<feature type="compositionally biased region" description="Polar residues" evidence="11">
    <location>
        <begin position="312"/>
        <end position="321"/>
    </location>
</feature>
<feature type="compositionally biased region" description="Acidic residues" evidence="11">
    <location>
        <begin position="2530"/>
        <end position="2559"/>
    </location>
</feature>
<feature type="compositionally biased region" description="Basic and acidic residues" evidence="11">
    <location>
        <begin position="2567"/>
        <end position="2576"/>
    </location>
</feature>
<feature type="compositionally biased region" description="Acidic residues" evidence="11">
    <location>
        <begin position="2610"/>
        <end position="2625"/>
    </location>
</feature>
<feature type="compositionally biased region" description="Basic and acidic residues" evidence="11">
    <location>
        <begin position="2009"/>
        <end position="2018"/>
    </location>
</feature>
<dbReference type="GO" id="GO:0005737">
    <property type="term" value="C:cytoplasm"/>
    <property type="evidence" value="ECO:0007669"/>
    <property type="project" value="TreeGrafter"/>
</dbReference>
<evidence type="ECO:0000256" key="2">
    <source>
        <dbReference type="ARBA" id="ARBA00004123"/>
    </source>
</evidence>
<evidence type="ECO:0000256" key="4">
    <source>
        <dbReference type="ARBA" id="ARBA00012485"/>
    </source>
</evidence>
<dbReference type="InterPro" id="IPR050409">
    <property type="entry name" value="E3_ubiq-protein_ligase"/>
</dbReference>
<dbReference type="HOGENOM" id="CLU_000215_0_1_1"/>
<dbReference type="Pfam" id="PF06012">
    <property type="entry name" value="DUF908"/>
    <property type="match status" value="1"/>
</dbReference>
<dbReference type="InterPro" id="IPR010309">
    <property type="entry name" value="E3_Ub_ligase_DUF908"/>
</dbReference>
<feature type="compositionally biased region" description="Acidic residues" evidence="11">
    <location>
        <begin position="2420"/>
        <end position="2469"/>
    </location>
</feature>
<dbReference type="FunFam" id="3.30.2160.10:FF:000001">
    <property type="entry name" value="E3 ubiquitin-protein ligase NEDD4-like"/>
    <property type="match status" value="1"/>
</dbReference>
<dbReference type="CDD" id="cd00078">
    <property type="entry name" value="HECTc"/>
    <property type="match status" value="1"/>
</dbReference>
<feature type="region of interest" description="Disordered" evidence="11">
    <location>
        <begin position="2082"/>
        <end position="2112"/>
    </location>
</feature>
<dbReference type="Pfam" id="PF06025">
    <property type="entry name" value="DUF913"/>
    <property type="match status" value="1"/>
</dbReference>
<dbReference type="PANTHER" id="PTHR11254">
    <property type="entry name" value="HECT DOMAIN UBIQUITIN-PROTEIN LIGASE"/>
    <property type="match status" value="1"/>
</dbReference>
<feature type="compositionally biased region" description="Polar residues" evidence="11">
    <location>
        <begin position="1219"/>
        <end position="1241"/>
    </location>
</feature>
<dbReference type="EMBL" id="AMCV02000002">
    <property type="protein sequence ID" value="TDZ25420.1"/>
    <property type="molecule type" value="Genomic_DNA"/>
</dbReference>
<dbReference type="InterPro" id="IPR010314">
    <property type="entry name" value="E3_Ub_ligase_DUF913"/>
</dbReference>
<evidence type="ECO:0000256" key="9">
    <source>
        <dbReference type="ARBA" id="ARBA00023242"/>
    </source>
</evidence>
<feature type="region of interest" description="Disordered" evidence="11">
    <location>
        <begin position="2863"/>
        <end position="2964"/>
    </location>
</feature>
<dbReference type="FunFam" id="3.30.2410.10:FF:000004">
    <property type="entry name" value="E3 ubiquitin-protein ligase HUWE1, variant"/>
    <property type="match status" value="1"/>
</dbReference>
<feature type="compositionally biased region" description="Basic and acidic residues" evidence="11">
    <location>
        <begin position="3048"/>
        <end position="3059"/>
    </location>
</feature>
<feature type="compositionally biased region" description="Low complexity" evidence="11">
    <location>
        <begin position="1574"/>
        <end position="1593"/>
    </location>
</feature>
<feature type="compositionally biased region" description="Acidic residues" evidence="11">
    <location>
        <begin position="2484"/>
        <end position="2515"/>
    </location>
</feature>
<comment type="similarity">
    <text evidence="10">Belongs to the UPL family. TOM1/PTR1 subfamily.</text>
</comment>
<feature type="region of interest" description="Disordered" evidence="11">
    <location>
        <begin position="1546"/>
        <end position="1667"/>
    </location>
</feature>
<evidence type="ECO:0000256" key="1">
    <source>
        <dbReference type="ARBA" id="ARBA00000885"/>
    </source>
</evidence>
<dbReference type="FunFam" id="3.90.1750.10:FF:000003">
    <property type="entry name" value="E3 ubiquitin-protein ligase UPL1"/>
    <property type="match status" value="1"/>
</dbReference>
<feature type="compositionally biased region" description="Basic and acidic residues" evidence="11">
    <location>
        <begin position="2082"/>
        <end position="2096"/>
    </location>
</feature>
<reference evidence="13" key="2">
    <citation type="journal article" date="2019" name="Mol. Plant Microbe Interact.">
        <title>Genome sequence resources for four phytopathogenic fungi from the Colletotrichum orbiculare species complex.</title>
        <authorList>
            <person name="Gan P."/>
            <person name="Tsushima A."/>
            <person name="Narusaka M."/>
            <person name="Narusaka Y."/>
            <person name="Takano Y."/>
            <person name="Kubo Y."/>
            <person name="Shirasu K."/>
        </authorList>
    </citation>
    <scope>GENOME REANNOTATION</scope>
    <source>
        <strain evidence="13">104-T / ATCC 96160 / CBS 514.97 / LARS 414 / MAFF 240422</strain>
    </source>
</reference>
<feature type="compositionally biased region" description="Low complexity" evidence="11">
    <location>
        <begin position="2954"/>
        <end position="2964"/>
    </location>
</feature>
<feature type="region of interest" description="Disordered" evidence="11">
    <location>
        <begin position="734"/>
        <end position="791"/>
    </location>
</feature>
<keyword evidence="6" id="KW-0808">Transferase</keyword>
<keyword evidence="8" id="KW-0509">mRNA transport</keyword>
<dbReference type="eggNOG" id="KOG0939">
    <property type="taxonomic scope" value="Eukaryota"/>
</dbReference>
<dbReference type="PANTHER" id="PTHR11254:SF67">
    <property type="entry name" value="E3 UBIQUITIN-PROTEIN LIGASE HUWE1"/>
    <property type="match status" value="1"/>
</dbReference>
<dbReference type="PROSITE" id="PS50237">
    <property type="entry name" value="HECT"/>
    <property type="match status" value="1"/>
</dbReference>
<dbReference type="Gene3D" id="3.30.2160.10">
    <property type="entry name" value="Hect, E3 ligase catalytic domain"/>
    <property type="match status" value="1"/>
</dbReference>
<feature type="compositionally biased region" description="Basic and acidic residues" evidence="11">
    <location>
        <begin position="2516"/>
        <end position="2529"/>
    </location>
</feature>
<dbReference type="SUPFAM" id="SSF56204">
    <property type="entry name" value="Hect, E3 ligase catalytic domain"/>
    <property type="match status" value="1"/>
</dbReference>
<keyword evidence="13" id="KW-1185">Reference proteome</keyword>
<keyword evidence="5" id="KW-0813">Transport</keyword>
<dbReference type="Gene3D" id="3.90.1750.10">
    <property type="entry name" value="Hect, E3 ligase catalytic domains"/>
    <property type="match status" value="1"/>
</dbReference>
<dbReference type="Pfam" id="PF00632">
    <property type="entry name" value="HECT"/>
    <property type="match status" value="1"/>
</dbReference>
<feature type="region of interest" description="Disordered" evidence="11">
    <location>
        <begin position="2009"/>
        <end position="2057"/>
    </location>
</feature>
<dbReference type="GO" id="GO:0005634">
    <property type="term" value="C:nucleus"/>
    <property type="evidence" value="ECO:0007669"/>
    <property type="project" value="UniProtKB-SubCell"/>
</dbReference>
<evidence type="ECO:0000313" key="12">
    <source>
        <dbReference type="EMBL" id="TDZ25420.1"/>
    </source>
</evidence>
<dbReference type="InterPro" id="IPR035983">
    <property type="entry name" value="Hect_E3_ubiquitin_ligase"/>
</dbReference>
<dbReference type="OrthoDB" id="8068875at2759"/>
<evidence type="ECO:0000256" key="8">
    <source>
        <dbReference type="ARBA" id="ARBA00022816"/>
    </source>
</evidence>
<sequence length="4082" mass="451618">MGKITKQMQPKHAETLSPWLKDFVSSACSTPLPLLPDHLSTFQTRWPFPRGDLYHWIPLLNRFDNILDCACATYSLDQGPQGRAFTCDLLLNGGAKTEFYGGQTWNAETLSKLGYKEDGDRQLIEAVLNFTRVLLEHCGNRSIYSSSMVLNKLLNTTVLSVLLATLQVSSELAQRYQASVKRIGNASRTVSTALLGNHYQIDLDHVQSLALPFSKTPIVSLSDSIALSTPASAGKGKDKAQSSTQKNAAVMFANDLGAVLTTDHSRWNGWGDIKVPYTVPSATRDQPVAASADRGPSSVPTTPTPLRRSTTAGSQHNTPRSARQAALEDTSPLSVRSPVVSSERASSSQQVFDLPQSVVASTSIYDLLSKCPADMPPSARYEVLNRLRIAKALLGSAESRQQILAVRLLAITNLAYIHPETTFVEKVLRHDNDETRRYQLAYQLAELIHPPADGSVQVPLWLQSIVLALLEAISNYAARYQDVLSALNANVNHGILLYVIRKAVGGMKTDEPDRGLQTTEVDQWRSNLFSLTTHLAMSTRIGAEMVTAGLMDILVEILKIRSDVAQCNQSMILAFIDGLIWSYQNAFHSFFSGGAGLDAISDLLVTTVADSKKLVEAGQGNKPEYHNQIVDYEIPYNQQQTLKWVLKFIHHMMTNAYSYGGNTDRLLRNLVDKSELLGSLREIMQHTKLFGSVLWTNTVTVLSDFINNDPTSFAAISESGMIVGYLEAITGKTVASQPAVPPPQESESQDPAARSHAGDGDDGSPEASDESVQIETDNRPHPPSTKDLTASYGRPLAQGILPTSDAINVVPQVLNSICLNNAGLKMVVSSRAFESFLDIFESPAHVNSMETDPHLASNIGASFDELARHHPHLRQPISNAVIDMVARVWFLGLCKAQDDSWGAALLLADGHQKSLPADQGLKDRLANTSESKGKGEDKQASDDLDIEMSDAAEAAAKAPGSSSQATTDSSSSATAHNSITPYIYALSSFLSAYFNNNTLKAQFISRGGTELLLDIAELPSLPYDFCESHASRNLNHVVSQLVEHSPVIGLPSLLKRTQASIDALKPLAEYKGDTPYFGPFLMPDDKLTVEHVRSLDAEMQEQVCNGSKMVKALLTAQSLIKTLYECFTSSPRSNSVQLYQINGFDYYEHLVSSLGPLLKAVLAEEGAEHNVLPQHWWIKRPAPGSDVMVNLSGLPTGSQATTDVTAESAPVSEDGPGNGSVTAQPTSSASQPKTASHQEQATPRYRNYETLRMLLHSMVPSTFPFFQQLGKALLPRRERDSYARAKHIELARALSGTILQQLGPSVALPEPTAKEYHYWIIMLHTLTEMLMDSSRSTGDRSSVQIIIPVLVSFLELGGFAVLTQMVQRFSKEICRETGESDVGATASARVASFGLGKIFEFFAALVNGKNIADSAAQFALQPRTPDRRPDSPIAHQIVVEVRTAVLPVIRQTWESSLIEKLRPDAVAKIIDILKIISAAEHEASTKDRPILEIFKKTGVNFNWQGHATLVSELLEDGSDEELAREAVFRSNGQQGWSTEYSRLHRAGTAGGRNPIPADDQFTASLPEPSRTSSQQEEPATAAPAQADAMAVDDVSGREAADWHADNNYISRPDGSGTQSPAGAAEGQARSNTAAPATTSAPADASAPANNTTTDETNPEVHLTAKEELDKERATLRDNLIDRSLDIVRAHPHAAIELSELINAMVFRPGDNDTRNDARDEVGATLANALTSLTFDDSNSSVDTSIAAYAHLLALLMQEKSFFRCNIDTLRDKVDEYVKFLNLPVLPSSAEALPPWIPYILLIVELLLSHDEQPIKAQWEPPTSDNEPLADAVLPKRNLIVSDSQRNDLLDAVLRLLPVLGKEETLATSVLRVIVILTRKPSIAQKVAEKKNLQRLFVMAKQLAGAGAARLKESKTTGSIMAILRHVVEDEETLRQIMRTEIRNLFDNPQRGPRNLDLATYLRNLAPLALRSPDLFIEVTNETIRLVRWTVGSERTGRAVQIVLQERVSDPAATDKDASVEPAVQATEDLTIQDVKQSTETDDKDMADAPKPVNELKRPVVENPHGIIHFLLCELLNYREVDDKEASQPPKDTKGADVKSTPMSAAESGSQDVAAHTLDTAETKDKDKKSSKPVFKADDHPIFIYRCFLLNCLAELLQSYNQTKVEFINFKRSAPLQINTPVKPRSSVLNYLIHDLLCQGGLSESGDSIFSKKKAATSAQAQQVLVALVAKTPEKVVDKSRDRFEYDDEADLLFVRKFVLDTILKAYERAVTPEEPIDTRYAKMQCLAELMNQIIGEKDKETASQRSLDSPQGRSQAQLRRMMYEKGYLDKLTSSIAEVDLSHASVKRSIKCVLRVLRVLTGTAKELSRSHVLPISSLPDNVDDEIMSTSSMSEMDGDREETPDLYRNSSLGMLEPRGSDDESDDEDEDEDEEMYEDEYGDELEYGDEGVSDDGEDGVSDEDEELGEMGEIEGLHGDPGGVVEVIMDEDDDDMDEDDDDMSEDDDMDSDDMEDIEDHLDGVEEMMDHDGNPIEDDGASDWEDEETDEDEEDEDDDEDVDYEAGVQDMEDPHHMHGMEPDDIMDNLARAVMGPEDYEADDLGVDIGDHYQDDERDEDDDEDDDEDMDGDELIYEEYPHDHPPPNLPAALGWDALVVEPFGGHGAHGRHRHGHRSPFPPGFMVGGGRDALGEFRSYFSPRHRPNAVPNNVDDGVNPLLRRNAQGRESSPRPAPGSGMIGLRLPPDLFGPNAQMSNSPIAILNDLVASLPLMRSGGHGSAVHLSITQNGRGEVREYHVQPREFSRENRRETTYHEPQHAVAFAPDSTFDRYQEEARMVFGGAHFAEAAQELMNAILSRLVPPAMESEKQLRAKMAAEQKRQEEERKKIEEEERRIREAKEAEEKAAREKKEAEEREQQERQAAEAAAAAGEPETASGQESHQPTADPHAMEGVETEEPSAPSADDAAADGSRVLTVIRGEEVDVTELGIDPEYLAALPEEFRAEVIAQTVSTRRSQAREDAATGEQGEVFQEFLDALPAELRLEIVQQERQDARRRERDEQRRQVTNAGQDQIAVDMDPASILLTFPPELRQQVLMDQGEDIMDHLPPEMAAQARLLAQQVHPAAAGRSPPVAARRPGAPQAEAGENNENKVQRRTVVQMLDKAGVATLLRLMFISQIGSIRNYLFSVLADVCENRQNRLEVVSTILLILQEGSTDMEAVERSFSQLSLKAKKPKDKDADPRTPQNLKRTMTSLSAAGAGQHQSNSEISPLMVVHQCLDLLQDLSTKNPHIPMIFLSEHETVGSSLKRTLSRKGKTKDSKAHKYAINSLLTLLDRDLVMESSVVMAYLADLLNKITVPLAIMERRRKDALEKAARDAKKAADNAAQVAETSTSAELPASNEALQIAGAGAGAGAEAVDRESKADKPTAGDEEKKSNEKSETSQKGSRQLLAPIIPPHNLTLVIKIFVARECNSKTFQNTISAIKNLSTIPGAKATFGQELVRQARVLSENIVSDLDELLPHIERATSGTEIQGVALAKFSPGASEQNKLLRVLTALDHLFDSKKKSDKSDEEAEASKNEKQDLVTSLYHNSTFSTMWEKLSACLSAIRHRENMVNVATILLPLIESLMVVCKNTAMNEENQTPNQSSKEMLLSSPPPEDRMAGLFFTFTEDHRRILNELVRNSPKLMSGTFALLVKNPKVLEFDNKRNFFNRSVHSRNNTSQRPSFPALQLSVRREHVFHDSFKSLYFKTGDEMKYGKLNIRFHNEEGVDAGGVTREWFQVLSRQMFDANYALFTPVSSDRTTFHPNKLSGINDEHLMFFKFIGRIIGKALYEGRVLDCYFSRAVYKRILGKSVSVKDMESFDPDYYKSLVWMLDNDITDIITETFSVEDDEFGVTRTVDLCPNGRDIAVTEENKHDYVRLVVEHKLLSSVREQMEHFLKGFHDIIPSDLISIFNEQELELLISGLPDIDVDDWKSNTEYHNYNPSSQQIQWFWRAIRSFDKEERAKLLQFVTGTSKVPLNGFKELEGMNGINRFNIHRDYGNKERLPSSHTCFNQLDLPEYESYETLRSQLMKAITAGSDYFGFA</sequence>
<comment type="catalytic activity">
    <reaction evidence="1">
        <text>S-ubiquitinyl-[E2 ubiquitin-conjugating enzyme]-L-cysteine + [acceptor protein]-L-lysine = [E2 ubiquitin-conjugating enzyme]-L-cysteine + N(6)-ubiquitinyl-[acceptor protein]-L-lysine.</text>
        <dbReference type="EC" id="2.3.2.26"/>
    </reaction>
</comment>
<reference evidence="13" key="1">
    <citation type="journal article" date="2013" name="New Phytol.">
        <title>Comparative genomic and transcriptomic analyses reveal the hemibiotrophic stage shift of Colletotrichum fungi.</title>
        <authorList>
            <person name="Gan P."/>
            <person name="Ikeda K."/>
            <person name="Irieda H."/>
            <person name="Narusaka M."/>
            <person name="O'Connell R.J."/>
            <person name="Narusaka Y."/>
            <person name="Takano Y."/>
            <person name="Kubo Y."/>
            <person name="Shirasu K."/>
        </authorList>
    </citation>
    <scope>NUCLEOTIDE SEQUENCE [LARGE SCALE GENOMIC DNA]</scope>
    <source>
        <strain evidence="13">104-T / ATCC 96160 / CBS 514.97 / LARS 414 / MAFF 240422</strain>
    </source>
</reference>
<evidence type="ECO:0000256" key="10">
    <source>
        <dbReference type="ARBA" id="ARBA00034494"/>
    </source>
</evidence>
<comment type="pathway">
    <text evidence="3">Protein modification; protein ubiquitination.</text>
</comment>
<dbReference type="SMART" id="SM00119">
    <property type="entry name" value="HECTc"/>
    <property type="match status" value="1"/>
</dbReference>
<dbReference type="Gene3D" id="3.30.2410.10">
    <property type="entry name" value="Hect, E3 ligase catalytic domain"/>
    <property type="match status" value="1"/>
</dbReference>
<dbReference type="EC" id="2.3.2.26" evidence="4"/>
<feature type="compositionally biased region" description="Polar residues" evidence="11">
    <location>
        <begin position="2100"/>
        <end position="2110"/>
    </location>
</feature>
<feature type="region of interest" description="Disordered" evidence="11">
    <location>
        <begin position="284"/>
        <end position="347"/>
    </location>
</feature>
<feature type="region of interest" description="Disordered" evidence="11">
    <location>
        <begin position="1190"/>
        <end position="1243"/>
    </location>
</feature>
<evidence type="ECO:0000256" key="5">
    <source>
        <dbReference type="ARBA" id="ARBA00022448"/>
    </source>
</evidence>
<proteinExistence type="inferred from homology"/>
<dbReference type="GO" id="GO:0051028">
    <property type="term" value="P:mRNA transport"/>
    <property type="evidence" value="ECO:0007669"/>
    <property type="project" value="UniProtKB-KW"/>
</dbReference>
<dbReference type="InterPro" id="IPR025527">
    <property type="entry name" value="HUWE1/Rev1_UBM"/>
</dbReference>
<dbReference type="GO" id="GO:0006511">
    <property type="term" value="P:ubiquitin-dependent protein catabolic process"/>
    <property type="evidence" value="ECO:0007669"/>
    <property type="project" value="TreeGrafter"/>
</dbReference>
<dbReference type="InterPro" id="IPR000569">
    <property type="entry name" value="HECT_dom"/>
</dbReference>
<dbReference type="Pfam" id="PF14377">
    <property type="entry name" value="UBM"/>
    <property type="match status" value="3"/>
</dbReference>
<feature type="compositionally biased region" description="Low complexity" evidence="11">
    <location>
        <begin position="294"/>
        <end position="311"/>
    </location>
</feature>
<comment type="caution">
    <text evidence="12">The sequence shown here is derived from an EMBL/GenBank/DDBJ whole genome shotgun (WGS) entry which is preliminary data.</text>
</comment>
<feature type="compositionally biased region" description="Low complexity" evidence="11">
    <location>
        <begin position="1630"/>
        <end position="1654"/>
    </location>
</feature>
<protein>
    <recommendedName>
        <fullName evidence="4">HECT-type E3 ubiquitin transferase</fullName>
        <ecNumber evidence="4">2.3.2.26</ecNumber>
    </recommendedName>
</protein>
<dbReference type="UniPathway" id="UPA00143"/>
<feature type="compositionally biased region" description="Low complexity" evidence="11">
    <location>
        <begin position="331"/>
        <end position="347"/>
    </location>
</feature>
<feature type="compositionally biased region" description="Basic and acidic residues" evidence="11">
    <location>
        <begin position="2863"/>
        <end position="2918"/>
    </location>
</feature>
<feature type="compositionally biased region" description="Basic and acidic residues" evidence="11">
    <location>
        <begin position="3412"/>
        <end position="3437"/>
    </location>
</feature>
<evidence type="ECO:0000256" key="7">
    <source>
        <dbReference type="ARBA" id="ARBA00022786"/>
    </source>
</evidence>
<keyword evidence="7" id="KW-0833">Ubl conjugation pathway</keyword>
<dbReference type="STRING" id="1213857.N4UT95"/>
<feature type="compositionally biased region" description="Polar residues" evidence="11">
    <location>
        <begin position="1193"/>
        <end position="1205"/>
    </location>
</feature>
<keyword evidence="9" id="KW-0539">Nucleus</keyword>
<gene>
    <name evidence="12" type="ORF">Cob_v001554</name>
</gene>
<feature type="compositionally biased region" description="Basic and acidic residues" evidence="11">
    <location>
        <begin position="2036"/>
        <end position="2057"/>
    </location>
</feature>